<evidence type="ECO:0000313" key="3">
    <source>
        <dbReference type="Proteomes" id="UP000316639"/>
    </source>
</evidence>
<dbReference type="RefSeq" id="WP_146361011.1">
    <property type="nucleotide sequence ID" value="NZ_VOBR01000058.1"/>
</dbReference>
<evidence type="ECO:0000256" key="1">
    <source>
        <dbReference type="SAM" id="MobiDB-lite"/>
    </source>
</evidence>
<protein>
    <recommendedName>
        <fullName evidence="4">Extensin-like C-terminal domain-containing protein</fullName>
    </recommendedName>
</protein>
<proteinExistence type="predicted"/>
<comment type="caution">
    <text evidence="2">The sequence shown here is derived from an EMBL/GenBank/DDBJ whole genome shotgun (WGS) entry which is preliminary data.</text>
</comment>
<sequence length="162" mass="18062">MAWRVARSLLTLRDQIDTKFPSRNRASDGYIGDSNHQNTTSDHNPWYGPGIVTAADWTHDPGVGFDIDRFTDELAASRDLRIKYIIANGLVLDSRPQFNPWKWMPYNGSNPHRSHVHLSVVASPACDDTRPWNFPMLGGGALCCSPSAPRECSHVARISVCD</sequence>
<accession>A0A563EFM9</accession>
<reference evidence="2 3" key="1">
    <citation type="submission" date="2019-07" db="EMBL/GenBank/DDBJ databases">
        <title>Lentzea xizangensis sp. nov., isolated from Qinghai-Tibetan Plateau Soils.</title>
        <authorList>
            <person name="Huang J."/>
        </authorList>
    </citation>
    <scope>NUCLEOTIDE SEQUENCE [LARGE SCALE GENOMIC DNA]</scope>
    <source>
        <strain evidence="2 3">FXJ1.1311</strain>
    </source>
</reference>
<evidence type="ECO:0008006" key="4">
    <source>
        <dbReference type="Google" id="ProtNLM"/>
    </source>
</evidence>
<gene>
    <name evidence="2" type="ORF">FKR81_41925</name>
</gene>
<dbReference type="Proteomes" id="UP000316639">
    <property type="component" value="Unassembled WGS sequence"/>
</dbReference>
<feature type="compositionally biased region" description="Polar residues" evidence="1">
    <location>
        <begin position="34"/>
        <end position="43"/>
    </location>
</feature>
<evidence type="ECO:0000313" key="2">
    <source>
        <dbReference type="EMBL" id="TWP43806.1"/>
    </source>
</evidence>
<feature type="region of interest" description="Disordered" evidence="1">
    <location>
        <begin position="23"/>
        <end position="45"/>
    </location>
</feature>
<dbReference type="OrthoDB" id="7671932at2"/>
<keyword evidence="3" id="KW-1185">Reference proteome</keyword>
<name>A0A563EFM9_9PSEU</name>
<dbReference type="EMBL" id="VOBR01000058">
    <property type="protein sequence ID" value="TWP43806.1"/>
    <property type="molecule type" value="Genomic_DNA"/>
</dbReference>
<organism evidence="2 3">
    <name type="scientific">Lentzea tibetensis</name>
    <dbReference type="NCBI Taxonomy" id="2591470"/>
    <lineage>
        <taxon>Bacteria</taxon>
        <taxon>Bacillati</taxon>
        <taxon>Actinomycetota</taxon>
        <taxon>Actinomycetes</taxon>
        <taxon>Pseudonocardiales</taxon>
        <taxon>Pseudonocardiaceae</taxon>
        <taxon>Lentzea</taxon>
    </lineage>
</organism>
<dbReference type="AlphaFoldDB" id="A0A563EFM9"/>